<protein>
    <submittedName>
        <fullName evidence="2">Uncharacterized protein</fullName>
    </submittedName>
</protein>
<name>A0A6J7WP09_9CAUD</name>
<dbReference type="EMBL" id="LR798275">
    <property type="protein sequence ID" value="CAB5219779.1"/>
    <property type="molecule type" value="Genomic_DNA"/>
</dbReference>
<dbReference type="EMBL" id="LR796231">
    <property type="protein sequence ID" value="CAB4127931.1"/>
    <property type="molecule type" value="Genomic_DNA"/>
</dbReference>
<gene>
    <name evidence="1" type="ORF">UFOVP113_6</name>
    <name evidence="2" type="ORF">UFOVP225_132</name>
</gene>
<evidence type="ECO:0000313" key="1">
    <source>
        <dbReference type="EMBL" id="CAB4127931.1"/>
    </source>
</evidence>
<evidence type="ECO:0000313" key="2">
    <source>
        <dbReference type="EMBL" id="CAB5219779.1"/>
    </source>
</evidence>
<proteinExistence type="predicted"/>
<sequence>MANGAKIQLTFDEWLQIGLDNAWVGPAVCSTHDGIPMTGEEEEEMYEGDPCVHVLRLYEDESTKKAVEENHSPSVWRATNSGFSV</sequence>
<accession>A0A6J7WP09</accession>
<reference evidence="2" key="1">
    <citation type="submission" date="2020-05" db="EMBL/GenBank/DDBJ databases">
        <authorList>
            <person name="Chiriac C."/>
            <person name="Salcher M."/>
            <person name="Ghai R."/>
            <person name="Kavagutti S V."/>
        </authorList>
    </citation>
    <scope>NUCLEOTIDE SEQUENCE</scope>
</reference>
<organism evidence="2">
    <name type="scientific">uncultured Caudovirales phage</name>
    <dbReference type="NCBI Taxonomy" id="2100421"/>
    <lineage>
        <taxon>Viruses</taxon>
        <taxon>Duplodnaviria</taxon>
        <taxon>Heunggongvirae</taxon>
        <taxon>Uroviricota</taxon>
        <taxon>Caudoviricetes</taxon>
        <taxon>Peduoviridae</taxon>
        <taxon>Maltschvirus</taxon>
        <taxon>Maltschvirus maltsch</taxon>
    </lineage>
</organism>